<evidence type="ECO:0000313" key="1">
    <source>
        <dbReference type="EMBL" id="PQO42157.1"/>
    </source>
</evidence>
<organism evidence="1 2">
    <name type="scientific">Blastopirellula marina</name>
    <dbReference type="NCBI Taxonomy" id="124"/>
    <lineage>
        <taxon>Bacteria</taxon>
        <taxon>Pseudomonadati</taxon>
        <taxon>Planctomycetota</taxon>
        <taxon>Planctomycetia</taxon>
        <taxon>Pirellulales</taxon>
        <taxon>Pirellulaceae</taxon>
        <taxon>Blastopirellula</taxon>
    </lineage>
</organism>
<sequence>MLEVVLLLPVLVIATFSFFVLGPTVAVRQTVQHAAEETAREVAKSTGSQTTLGVTSQVIEQVLSVHGLDLDTPGVLVIVEQFDDVQSLGDESVTDIPITSSVTQPEQVIVTLLVTTDSAPIPNVLRSMNFEISGRTISHRATAFRDL</sequence>
<reference evidence="1 2" key="1">
    <citation type="submission" date="2018-02" db="EMBL/GenBank/DDBJ databases">
        <title>Comparative genomes isolates from brazilian mangrove.</title>
        <authorList>
            <person name="Araujo J.E."/>
            <person name="Taketani R.G."/>
            <person name="Silva M.C.P."/>
            <person name="Loureco M.V."/>
            <person name="Andreote F.D."/>
        </authorList>
    </citation>
    <scope>NUCLEOTIDE SEQUENCE [LARGE SCALE GENOMIC DNA]</scope>
    <source>
        <strain evidence="1 2">Nap-Phe MGV</strain>
    </source>
</reference>
<name>A0A2S8GCI4_9BACT</name>
<dbReference type="RefSeq" id="WP_105338739.1">
    <property type="nucleotide sequence ID" value="NZ_PUHZ01000025.1"/>
</dbReference>
<dbReference type="OrthoDB" id="291349at2"/>
<proteinExistence type="predicted"/>
<protein>
    <recommendedName>
        <fullName evidence="3">Pilus assembly protein TadE</fullName>
    </recommendedName>
</protein>
<accession>A0A2S8GCI4</accession>
<gene>
    <name evidence="1" type="ORF">C5Y93_27820</name>
</gene>
<evidence type="ECO:0008006" key="3">
    <source>
        <dbReference type="Google" id="ProtNLM"/>
    </source>
</evidence>
<comment type="caution">
    <text evidence="1">The sequence shown here is derived from an EMBL/GenBank/DDBJ whole genome shotgun (WGS) entry which is preliminary data.</text>
</comment>
<dbReference type="AlphaFoldDB" id="A0A2S8GCI4"/>
<evidence type="ECO:0000313" key="2">
    <source>
        <dbReference type="Proteomes" id="UP000237819"/>
    </source>
</evidence>
<dbReference type="Proteomes" id="UP000237819">
    <property type="component" value="Unassembled WGS sequence"/>
</dbReference>
<dbReference type="EMBL" id="PUHZ01000025">
    <property type="protein sequence ID" value="PQO42157.1"/>
    <property type="molecule type" value="Genomic_DNA"/>
</dbReference>